<proteinExistence type="predicted"/>
<dbReference type="SUPFAM" id="SSF159941">
    <property type="entry name" value="MM3350-like"/>
    <property type="match status" value="1"/>
</dbReference>
<gene>
    <name evidence="2" type="ORF">SBF1_1460002</name>
</gene>
<evidence type="ECO:0000313" key="2">
    <source>
        <dbReference type="EMBL" id="SPF35232.1"/>
    </source>
</evidence>
<dbReference type="EMBL" id="OMOF01000053">
    <property type="protein sequence ID" value="SPF35232.1"/>
    <property type="molecule type" value="Genomic_DNA"/>
</dbReference>
<feature type="domain" description="Plasmid pRiA4b Orf3-like" evidence="1">
    <location>
        <begin position="317"/>
        <end position="427"/>
    </location>
</feature>
<dbReference type="PANTHER" id="PTHR41878">
    <property type="entry name" value="LEXA REPRESSOR-RELATED"/>
    <property type="match status" value="1"/>
</dbReference>
<reference evidence="3" key="1">
    <citation type="submission" date="2018-02" db="EMBL/GenBank/DDBJ databases">
        <authorList>
            <person name="Hausmann B."/>
        </authorList>
    </citation>
    <scope>NUCLEOTIDE SEQUENCE [LARGE SCALE GENOMIC DNA]</scope>
    <source>
        <strain evidence="3">Peat soil MAG SbF1</strain>
    </source>
</reference>
<evidence type="ECO:0000313" key="3">
    <source>
        <dbReference type="Proteomes" id="UP000238916"/>
    </source>
</evidence>
<dbReference type="Gene3D" id="3.10.290.30">
    <property type="entry name" value="MM3350-like"/>
    <property type="match status" value="1"/>
</dbReference>
<dbReference type="PANTHER" id="PTHR41878:SF1">
    <property type="entry name" value="TNPR PROTEIN"/>
    <property type="match status" value="1"/>
</dbReference>
<accession>A0A2U3K6D8</accession>
<dbReference type="Pfam" id="PF07929">
    <property type="entry name" value="PRiA4_ORF3"/>
    <property type="match status" value="1"/>
</dbReference>
<protein>
    <recommendedName>
        <fullName evidence="1">Plasmid pRiA4b Orf3-like domain-containing protein</fullName>
    </recommendedName>
</protein>
<organism evidence="2 3">
    <name type="scientific">Candidatus Desulfosporosinus infrequens</name>
    <dbReference type="NCBI Taxonomy" id="2043169"/>
    <lineage>
        <taxon>Bacteria</taxon>
        <taxon>Bacillati</taxon>
        <taxon>Bacillota</taxon>
        <taxon>Clostridia</taxon>
        <taxon>Eubacteriales</taxon>
        <taxon>Desulfitobacteriaceae</taxon>
        <taxon>Desulfosporosinus</taxon>
    </lineage>
</organism>
<name>A0A2U3K6D8_9FIRM</name>
<evidence type="ECO:0000259" key="1">
    <source>
        <dbReference type="Pfam" id="PF07929"/>
    </source>
</evidence>
<dbReference type="InterPro" id="IPR024047">
    <property type="entry name" value="MM3350-like_sf"/>
</dbReference>
<dbReference type="Proteomes" id="UP000238916">
    <property type="component" value="Unassembled WGS sequence"/>
</dbReference>
<dbReference type="OrthoDB" id="9801392at2"/>
<dbReference type="InterPro" id="IPR012912">
    <property type="entry name" value="Plasmid_pRiA4b_Orf3-like"/>
</dbReference>
<sequence length="432" mass="50806">MIISATYPTTLLQDFRIFMDRLKMKETVLSTKNQYMPRELLWELNQLMGLKTNDANPKLDQGSYPLLHMFNQLALAGKLAIMIPGKGGKFLLKVTERYEDYLNLTMAEQYFYLLETLWIDADWGTLQKATHNHIPDVHYIAAIWQELAQSEGGKALSVKDSASYWVKQLWDWGYFLWYFTYFGFWQFNMDEEALKVSRRNIEITTLNPTEFGISLAAIIFRYRDYLDWNQVNIRKGVWTSQDILDGLNDRSRMMGEKPQNFTELAKSRQKSLGEPFYKAFVTLFAPGDLKHSLPREQQDTIEGGTYLFKVSLSRGRWRKIEMAAKHTLHQLHIAIQEAFAFDDDHMYCFFMDNKKWSYDRYESPLDEDGPYADEVMIGELELYPGKTFLYLFDYGDEWEFKVEVEEINSDKPLPLNPQIVGKRGEAPDQYRY</sequence>
<dbReference type="AlphaFoldDB" id="A0A2U3K6D8"/>